<dbReference type="GO" id="GO:0005634">
    <property type="term" value="C:nucleus"/>
    <property type="evidence" value="ECO:0007669"/>
    <property type="project" value="TreeGrafter"/>
</dbReference>
<dbReference type="VEuPathDB" id="VectorBase:LDEU000297"/>
<evidence type="ECO:0000313" key="4">
    <source>
        <dbReference type="Proteomes" id="UP000288716"/>
    </source>
</evidence>
<protein>
    <submittedName>
        <fullName evidence="3">SRR1-like protein</fullName>
    </submittedName>
</protein>
<dbReference type="OrthoDB" id="551431at2759"/>
<dbReference type="PANTHER" id="PTHR28626:SF3">
    <property type="entry name" value="SRR1-LIKE PROTEIN"/>
    <property type="match status" value="1"/>
</dbReference>
<comment type="similarity">
    <text evidence="1">Belongs to the SRR1 family.</text>
</comment>
<dbReference type="Proteomes" id="UP000288716">
    <property type="component" value="Unassembled WGS sequence"/>
</dbReference>
<feature type="domain" description="SRR1-like" evidence="2">
    <location>
        <begin position="67"/>
        <end position="230"/>
    </location>
</feature>
<keyword evidence="4" id="KW-1185">Reference proteome</keyword>
<dbReference type="EMBL" id="NCKV01000074">
    <property type="protein sequence ID" value="RWS31743.1"/>
    <property type="molecule type" value="Genomic_DNA"/>
</dbReference>
<proteinExistence type="inferred from homology"/>
<accession>A0A443SW52</accession>
<dbReference type="Pfam" id="PF07985">
    <property type="entry name" value="SRR1"/>
    <property type="match status" value="1"/>
</dbReference>
<sequence length="260" mass="30463">MNDQEFKVYVNKRRNKWKHKKFIANNNVFVEDELTREQLLRKIKECIEDVKHSRYFEALVEVIERNVELKPKAIVCYGLGRLAASNCSRYQFALLSLLKNTLDCQNVFVFDPIFTELDKDVLSNVYQCEIITENEKCKRRVGCEQVFFFMPHCDKALFNNLLWINWDVFCLSNVIIFGNSFSSMIDAIVSKEAKAQFNYLVNVLSLNLVNECRIENNFRLKDVFNDLSLHLFPVSEMDESVLSACYSLQSPVYNEENDVI</sequence>
<dbReference type="STRING" id="299467.A0A443SW52"/>
<comment type="caution">
    <text evidence="3">The sequence shown here is derived from an EMBL/GenBank/DDBJ whole genome shotgun (WGS) entry which is preliminary data.</text>
</comment>
<dbReference type="AlphaFoldDB" id="A0A443SW52"/>
<evidence type="ECO:0000313" key="3">
    <source>
        <dbReference type="EMBL" id="RWS31743.1"/>
    </source>
</evidence>
<reference evidence="3 4" key="1">
    <citation type="journal article" date="2018" name="Gigascience">
        <title>Genomes of trombidid mites reveal novel predicted allergens and laterally-transferred genes associated with secondary metabolism.</title>
        <authorList>
            <person name="Dong X."/>
            <person name="Chaisiri K."/>
            <person name="Xia D."/>
            <person name="Armstrong S.D."/>
            <person name="Fang Y."/>
            <person name="Donnelly M.J."/>
            <person name="Kadowaki T."/>
            <person name="McGarry J.W."/>
            <person name="Darby A.C."/>
            <person name="Makepeace B.L."/>
        </authorList>
    </citation>
    <scope>NUCLEOTIDE SEQUENCE [LARGE SCALE GENOMIC DNA]</scope>
    <source>
        <strain evidence="3">UoL-UT</strain>
    </source>
</reference>
<organism evidence="3 4">
    <name type="scientific">Leptotrombidium deliense</name>
    <dbReference type="NCBI Taxonomy" id="299467"/>
    <lineage>
        <taxon>Eukaryota</taxon>
        <taxon>Metazoa</taxon>
        <taxon>Ecdysozoa</taxon>
        <taxon>Arthropoda</taxon>
        <taxon>Chelicerata</taxon>
        <taxon>Arachnida</taxon>
        <taxon>Acari</taxon>
        <taxon>Acariformes</taxon>
        <taxon>Trombidiformes</taxon>
        <taxon>Prostigmata</taxon>
        <taxon>Anystina</taxon>
        <taxon>Parasitengona</taxon>
        <taxon>Trombiculoidea</taxon>
        <taxon>Trombiculidae</taxon>
        <taxon>Leptotrombidium</taxon>
    </lineage>
</organism>
<name>A0A443SW52_9ACAR</name>
<gene>
    <name evidence="3" type="ORF">B4U80_11524</name>
</gene>
<evidence type="ECO:0000259" key="2">
    <source>
        <dbReference type="Pfam" id="PF07985"/>
    </source>
</evidence>
<evidence type="ECO:0000256" key="1">
    <source>
        <dbReference type="ARBA" id="ARBA00009856"/>
    </source>
</evidence>
<dbReference type="GO" id="GO:0005737">
    <property type="term" value="C:cytoplasm"/>
    <property type="evidence" value="ECO:0007669"/>
    <property type="project" value="TreeGrafter"/>
</dbReference>
<dbReference type="InterPro" id="IPR040044">
    <property type="entry name" value="SRR1L"/>
</dbReference>
<dbReference type="PANTHER" id="PTHR28626">
    <property type="entry name" value="SRR1-LIKE PROTEIN"/>
    <property type="match status" value="1"/>
</dbReference>
<dbReference type="InterPro" id="IPR012942">
    <property type="entry name" value="SRR1-like"/>
</dbReference>